<keyword evidence="3" id="KW-1185">Reference proteome</keyword>
<dbReference type="Pfam" id="PF13557">
    <property type="entry name" value="Phenol_MetA_deg"/>
    <property type="match status" value="1"/>
</dbReference>
<proteinExistence type="predicted"/>
<organism evidence="2 3">
    <name type="scientific">Luteimonas cucumeris</name>
    <dbReference type="NCBI Taxonomy" id="985012"/>
    <lineage>
        <taxon>Bacteria</taxon>
        <taxon>Pseudomonadati</taxon>
        <taxon>Pseudomonadota</taxon>
        <taxon>Gammaproteobacteria</taxon>
        <taxon>Lysobacterales</taxon>
        <taxon>Lysobacteraceae</taxon>
        <taxon>Luteimonas</taxon>
    </lineage>
</organism>
<reference evidence="2 3" key="1">
    <citation type="journal article" date="2015" name="Stand. Genomic Sci.">
        <title>Genomic Encyclopedia of Bacterial and Archaeal Type Strains, Phase III: the genomes of soil and plant-associated and newly described type strains.</title>
        <authorList>
            <person name="Whitman W.B."/>
            <person name="Woyke T."/>
            <person name="Klenk H.P."/>
            <person name="Zhou Y."/>
            <person name="Lilburn T.G."/>
            <person name="Beck B.J."/>
            <person name="De Vos P."/>
            <person name="Vandamme P."/>
            <person name="Eisen J.A."/>
            <person name="Garrity G."/>
            <person name="Hugenholtz P."/>
            <person name="Kyrpides N.C."/>
        </authorList>
    </citation>
    <scope>NUCLEOTIDE SEQUENCE [LARGE SCALE GENOMIC DNA]</scope>
    <source>
        <strain evidence="2 3">CGMCC 1.10821</strain>
    </source>
</reference>
<dbReference type="InterPro" id="IPR025737">
    <property type="entry name" value="FApF"/>
</dbReference>
<keyword evidence="1" id="KW-0732">Signal</keyword>
<evidence type="ECO:0000256" key="1">
    <source>
        <dbReference type="SAM" id="SignalP"/>
    </source>
</evidence>
<protein>
    <submittedName>
        <fullName evidence="2">Outer membrane putative beta-barrel porin/alpha-amylase</fullName>
    </submittedName>
</protein>
<name>A0A562L831_9GAMM</name>
<feature type="signal peptide" evidence="1">
    <location>
        <begin position="1"/>
        <end position="19"/>
    </location>
</feature>
<evidence type="ECO:0000313" key="2">
    <source>
        <dbReference type="EMBL" id="TWI03745.1"/>
    </source>
</evidence>
<dbReference type="SUPFAM" id="SSF56925">
    <property type="entry name" value="OMPA-like"/>
    <property type="match status" value="1"/>
</dbReference>
<dbReference type="Proteomes" id="UP000315167">
    <property type="component" value="Unassembled WGS sequence"/>
</dbReference>
<evidence type="ECO:0000313" key="3">
    <source>
        <dbReference type="Proteomes" id="UP000315167"/>
    </source>
</evidence>
<dbReference type="AlphaFoldDB" id="A0A562L831"/>
<dbReference type="InterPro" id="IPR011250">
    <property type="entry name" value="OMP/PagP_B-barrel"/>
</dbReference>
<accession>A0A562L831</accession>
<gene>
    <name evidence="2" type="ORF">IP90_01560</name>
</gene>
<comment type="caution">
    <text evidence="2">The sequence shown here is derived from an EMBL/GenBank/DDBJ whole genome shotgun (WGS) entry which is preliminary data.</text>
</comment>
<dbReference type="EMBL" id="VLKN01000003">
    <property type="protein sequence ID" value="TWI03745.1"/>
    <property type="molecule type" value="Genomic_DNA"/>
</dbReference>
<feature type="chain" id="PRO_5021706717" evidence="1">
    <location>
        <begin position="20"/>
        <end position="248"/>
    </location>
</feature>
<sequence>MWLPIAGMAVMLATAPAQSAEAPSFDRPGIGFGTATLRVGGFAWEQGLPDFESSRQDGVHTRLYTANTLLRLGVGERLEVQLGIDAWQRLRIEGPEERLHAEGSGDTGVGLKWALPWGAEAFTWAILASTKAASGKPLLTDDDHRYDIGLTTEWELGEGRAIALYLDRSFGDQRSWTLSPAYSFALTETLGAYVEAGVSTGDDHSRAAGAGLTWRPLPRLQLDLSALRGLDRDSTDWQGGFGVSVYFP</sequence>